<evidence type="ECO:0000256" key="6">
    <source>
        <dbReference type="SAM" id="Phobius"/>
    </source>
</evidence>
<reference evidence="8 9" key="1">
    <citation type="submission" date="2020-08" db="EMBL/GenBank/DDBJ databases">
        <title>Genomic Encyclopedia of Type Strains, Phase IV (KMG-V): Genome sequencing to study the core and pangenomes of soil and plant-associated prokaryotes.</title>
        <authorList>
            <person name="Whitman W."/>
        </authorList>
    </citation>
    <scope>NUCLEOTIDE SEQUENCE [LARGE SCALE GENOMIC DNA]</scope>
    <source>
        <strain evidence="8 9">X5P3</strain>
    </source>
</reference>
<dbReference type="AlphaFoldDB" id="A0A7W7ZUH7"/>
<feature type="transmembrane region" description="Helical" evidence="6">
    <location>
        <begin position="92"/>
        <end position="114"/>
    </location>
</feature>
<comment type="similarity">
    <text evidence="2">Belongs to the EamA transporter family.</text>
</comment>
<dbReference type="InterPro" id="IPR000620">
    <property type="entry name" value="EamA_dom"/>
</dbReference>
<proteinExistence type="inferred from homology"/>
<dbReference type="InterPro" id="IPR050638">
    <property type="entry name" value="AA-Vitamin_Transporters"/>
</dbReference>
<feature type="transmembrane region" description="Helical" evidence="6">
    <location>
        <begin position="33"/>
        <end position="53"/>
    </location>
</feature>
<evidence type="ECO:0000256" key="5">
    <source>
        <dbReference type="ARBA" id="ARBA00023136"/>
    </source>
</evidence>
<feature type="domain" description="EamA" evidence="7">
    <location>
        <begin position="154"/>
        <end position="291"/>
    </location>
</feature>
<feature type="transmembrane region" description="Helical" evidence="6">
    <location>
        <begin position="65"/>
        <end position="86"/>
    </location>
</feature>
<name>A0A7W7ZUH7_9BACT</name>
<dbReference type="InterPro" id="IPR037185">
    <property type="entry name" value="EmrE-like"/>
</dbReference>
<organism evidence="8 9">
    <name type="scientific">Granulicella mallensis</name>
    <dbReference type="NCBI Taxonomy" id="940614"/>
    <lineage>
        <taxon>Bacteria</taxon>
        <taxon>Pseudomonadati</taxon>
        <taxon>Acidobacteriota</taxon>
        <taxon>Terriglobia</taxon>
        <taxon>Terriglobales</taxon>
        <taxon>Acidobacteriaceae</taxon>
        <taxon>Granulicella</taxon>
    </lineage>
</organism>
<keyword evidence="5 6" id="KW-0472">Membrane</keyword>
<evidence type="ECO:0000256" key="1">
    <source>
        <dbReference type="ARBA" id="ARBA00004141"/>
    </source>
</evidence>
<dbReference type="PANTHER" id="PTHR32322">
    <property type="entry name" value="INNER MEMBRANE TRANSPORTER"/>
    <property type="match status" value="1"/>
</dbReference>
<evidence type="ECO:0000259" key="7">
    <source>
        <dbReference type="Pfam" id="PF00892"/>
    </source>
</evidence>
<feature type="transmembrane region" description="Helical" evidence="6">
    <location>
        <begin position="7"/>
        <end position="27"/>
    </location>
</feature>
<dbReference type="Proteomes" id="UP000584867">
    <property type="component" value="Unassembled WGS sequence"/>
</dbReference>
<protein>
    <submittedName>
        <fullName evidence="8">Drug/metabolite transporter (DMT)-like permease</fullName>
    </submittedName>
</protein>
<dbReference type="GO" id="GO:0016020">
    <property type="term" value="C:membrane"/>
    <property type="evidence" value="ECO:0007669"/>
    <property type="project" value="UniProtKB-SubCell"/>
</dbReference>
<evidence type="ECO:0000313" key="9">
    <source>
        <dbReference type="Proteomes" id="UP000584867"/>
    </source>
</evidence>
<evidence type="ECO:0000256" key="2">
    <source>
        <dbReference type="ARBA" id="ARBA00007362"/>
    </source>
</evidence>
<feature type="transmembrane region" description="Helical" evidence="6">
    <location>
        <begin position="248"/>
        <end position="269"/>
    </location>
</feature>
<gene>
    <name evidence="8" type="ORF">HDF15_004367</name>
</gene>
<evidence type="ECO:0000256" key="4">
    <source>
        <dbReference type="ARBA" id="ARBA00022989"/>
    </source>
</evidence>
<dbReference type="Gene3D" id="1.10.3730.20">
    <property type="match status" value="1"/>
</dbReference>
<comment type="caution">
    <text evidence="8">The sequence shown here is derived from an EMBL/GenBank/DDBJ whole genome shotgun (WGS) entry which is preliminary data.</text>
</comment>
<feature type="transmembrane region" description="Helical" evidence="6">
    <location>
        <begin position="148"/>
        <end position="170"/>
    </location>
</feature>
<evidence type="ECO:0000313" key="8">
    <source>
        <dbReference type="EMBL" id="MBB5065997.1"/>
    </source>
</evidence>
<dbReference type="RefSeq" id="WP_184259171.1">
    <property type="nucleotide sequence ID" value="NZ_JACHIO010000022.1"/>
</dbReference>
<dbReference type="EMBL" id="JACHIO010000022">
    <property type="protein sequence ID" value="MBB5065997.1"/>
    <property type="molecule type" value="Genomic_DNA"/>
</dbReference>
<dbReference type="PANTHER" id="PTHR32322:SF2">
    <property type="entry name" value="EAMA DOMAIN-CONTAINING PROTEIN"/>
    <property type="match status" value="1"/>
</dbReference>
<dbReference type="Pfam" id="PF00892">
    <property type="entry name" value="EamA"/>
    <property type="match status" value="2"/>
</dbReference>
<feature type="transmembrane region" description="Helical" evidence="6">
    <location>
        <begin position="123"/>
        <end position="142"/>
    </location>
</feature>
<sequence length="335" mass="35975">MLIKRVSAYAAVYLLWGGSYLAVRLVVQVIPPMLAASIRYILSGLILLLLSLVIRGSILPSRRQILNSVLSGIAMFAFGYAVVFWAEVHLTSWLVAVLISTTSLWTYLGECLVLRTNCLRARVLIPLIMGMAGMPFLVGATFHRGQMLSAIAAGAVLVAAFVWSAGTLTLKAIELPSSPLQTAGLQLTSSGSLLLAISRALHEGAHLPSIGQMFSYQPLLGMTYLVLGGSVVGFTAFHWLLSHEPASLVSTAAYVNPIVAMMLGIGLVHERCSPMQIVGAATILASVILVWRAQRIPTESKSRKDIANATSFRPYLGEDDTLPDTIYSPGSTYSQ</sequence>
<keyword evidence="3 6" id="KW-0812">Transmembrane</keyword>
<comment type="subcellular location">
    <subcellularLocation>
        <location evidence="1">Membrane</location>
        <topology evidence="1">Multi-pass membrane protein</topology>
    </subcellularLocation>
</comment>
<feature type="transmembrane region" description="Helical" evidence="6">
    <location>
        <begin position="221"/>
        <end position="241"/>
    </location>
</feature>
<accession>A0A7W7ZUH7</accession>
<feature type="domain" description="EamA" evidence="7">
    <location>
        <begin position="12"/>
        <end position="118"/>
    </location>
</feature>
<keyword evidence="4 6" id="KW-1133">Transmembrane helix</keyword>
<dbReference type="SUPFAM" id="SSF103481">
    <property type="entry name" value="Multidrug resistance efflux transporter EmrE"/>
    <property type="match status" value="1"/>
</dbReference>
<evidence type="ECO:0000256" key="3">
    <source>
        <dbReference type="ARBA" id="ARBA00022692"/>
    </source>
</evidence>